<dbReference type="OrthoDB" id="9786548at2"/>
<protein>
    <submittedName>
        <fullName evidence="4">Chemotaxis protein CheY</fullName>
    </submittedName>
</protein>
<dbReference type="SMART" id="SM00448">
    <property type="entry name" value="REC"/>
    <property type="match status" value="1"/>
</dbReference>
<keyword evidence="1 2" id="KW-0597">Phosphoprotein</keyword>
<dbReference type="KEGG" id="des:DSOUD_1933"/>
<dbReference type="InterPro" id="IPR001789">
    <property type="entry name" value="Sig_transdc_resp-reg_receiver"/>
</dbReference>
<dbReference type="PATRIC" id="fig|1603606.3.peg.2093"/>
<dbReference type="STRING" id="1603606.DSOUD_1933"/>
<accession>A0A0M4CX36</accession>
<organism evidence="4 5">
    <name type="scientific">Desulfuromonas soudanensis</name>
    <dbReference type="NCBI Taxonomy" id="1603606"/>
    <lineage>
        <taxon>Bacteria</taxon>
        <taxon>Pseudomonadati</taxon>
        <taxon>Thermodesulfobacteriota</taxon>
        <taxon>Desulfuromonadia</taxon>
        <taxon>Desulfuromonadales</taxon>
        <taxon>Desulfuromonadaceae</taxon>
        <taxon>Desulfuromonas</taxon>
    </lineage>
</organism>
<dbReference type="RefSeq" id="WP_096335436.1">
    <property type="nucleotide sequence ID" value="NZ_CP010802.1"/>
</dbReference>
<dbReference type="PROSITE" id="PS50110">
    <property type="entry name" value="RESPONSE_REGULATORY"/>
    <property type="match status" value="1"/>
</dbReference>
<dbReference type="InterPro" id="IPR050595">
    <property type="entry name" value="Bact_response_regulator"/>
</dbReference>
<name>A0A0M4CX36_9BACT</name>
<dbReference type="InterPro" id="IPR011006">
    <property type="entry name" value="CheY-like_superfamily"/>
</dbReference>
<proteinExistence type="predicted"/>
<dbReference type="Pfam" id="PF00072">
    <property type="entry name" value="Response_reg"/>
    <property type="match status" value="1"/>
</dbReference>
<evidence type="ECO:0000313" key="5">
    <source>
        <dbReference type="Proteomes" id="UP000057158"/>
    </source>
</evidence>
<dbReference type="PANTHER" id="PTHR44591">
    <property type="entry name" value="STRESS RESPONSE REGULATOR PROTEIN 1"/>
    <property type="match status" value="1"/>
</dbReference>
<reference evidence="4 5" key="1">
    <citation type="submission" date="2015-07" db="EMBL/GenBank/DDBJ databases">
        <title>Isolation and Genomic Characterization of a Novel Halophilic Metal-Reducing Deltaproteobacterium from the Deep Subsurface.</title>
        <authorList>
            <person name="Badalamenti J.P."/>
            <person name="Summers Z.M."/>
            <person name="Gralnick J.A."/>
            <person name="Bond D.R."/>
        </authorList>
    </citation>
    <scope>NUCLEOTIDE SEQUENCE [LARGE SCALE GENOMIC DNA]</scope>
    <source>
        <strain evidence="4 5">WTL</strain>
    </source>
</reference>
<sequence>MTKKILIAEDSSTMRSLIVSTIAAMGDFDIVEAANGFEALRILPREKVDLVITDINMPDINGLELVSFIKGNANYRSTPLFIISTEGSERDREKGLALGADAYLVKPFSPRELQSLITKFLG</sequence>
<evidence type="ECO:0000259" key="3">
    <source>
        <dbReference type="PROSITE" id="PS50110"/>
    </source>
</evidence>
<dbReference type="Proteomes" id="UP000057158">
    <property type="component" value="Chromosome"/>
</dbReference>
<dbReference type="Gene3D" id="3.40.50.2300">
    <property type="match status" value="1"/>
</dbReference>
<evidence type="ECO:0000313" key="4">
    <source>
        <dbReference type="EMBL" id="ALC16704.1"/>
    </source>
</evidence>
<feature type="modified residue" description="4-aspartylphosphate" evidence="2">
    <location>
        <position position="54"/>
    </location>
</feature>
<feature type="domain" description="Response regulatory" evidence="3">
    <location>
        <begin position="4"/>
        <end position="121"/>
    </location>
</feature>
<dbReference type="PANTHER" id="PTHR44591:SF25">
    <property type="entry name" value="CHEMOTAXIS TWO-COMPONENT RESPONSE REGULATOR"/>
    <property type="match status" value="1"/>
</dbReference>
<dbReference type="EMBL" id="CP010802">
    <property type="protein sequence ID" value="ALC16704.1"/>
    <property type="molecule type" value="Genomic_DNA"/>
</dbReference>
<dbReference type="GO" id="GO:0000160">
    <property type="term" value="P:phosphorelay signal transduction system"/>
    <property type="evidence" value="ECO:0007669"/>
    <property type="project" value="InterPro"/>
</dbReference>
<evidence type="ECO:0000256" key="2">
    <source>
        <dbReference type="PROSITE-ProRule" id="PRU00169"/>
    </source>
</evidence>
<dbReference type="AlphaFoldDB" id="A0A0M4CX36"/>
<evidence type="ECO:0000256" key="1">
    <source>
        <dbReference type="ARBA" id="ARBA00022553"/>
    </source>
</evidence>
<gene>
    <name evidence="4" type="primary">cheY40H-1</name>
    <name evidence="4" type="ORF">DSOUD_1933</name>
</gene>
<keyword evidence="5" id="KW-1185">Reference proteome</keyword>
<dbReference type="SUPFAM" id="SSF52172">
    <property type="entry name" value="CheY-like"/>
    <property type="match status" value="1"/>
</dbReference>